<dbReference type="GO" id="GO:0003723">
    <property type="term" value="F:RNA binding"/>
    <property type="evidence" value="ECO:0007669"/>
    <property type="project" value="UniProtKB-KW"/>
</dbReference>
<dbReference type="EC" id="3.6.4.13" evidence="3"/>
<dbReference type="PANTHER" id="PTHR14074:SF16">
    <property type="entry name" value="ANTIVIRAL INNATE IMMUNE RESPONSE RECEPTOR RIG-I"/>
    <property type="match status" value="1"/>
</dbReference>
<comment type="caution">
    <text evidence="19">The sequence shown here is derived from an EMBL/GenBank/DDBJ whole genome shotgun (WGS) entry which is preliminary data.</text>
</comment>
<dbReference type="InterPro" id="IPR038557">
    <property type="entry name" value="RLR_C_sf"/>
</dbReference>
<evidence type="ECO:0000256" key="4">
    <source>
        <dbReference type="ARBA" id="ARBA00022490"/>
    </source>
</evidence>
<evidence type="ECO:0000256" key="7">
    <source>
        <dbReference type="ARBA" id="ARBA00022741"/>
    </source>
</evidence>
<keyword evidence="9" id="KW-0347">Helicase</keyword>
<dbReference type="PROSITE" id="PS51789">
    <property type="entry name" value="RLR_CTR"/>
    <property type="match status" value="1"/>
</dbReference>
<dbReference type="Gene3D" id="2.170.150.30">
    <property type="entry name" value="RIG-I-like receptor, C-terminal regulatory domain"/>
    <property type="match status" value="1"/>
</dbReference>
<dbReference type="AlphaFoldDB" id="A0A2G8KLB3"/>
<name>A0A2G8KLB3_STIJA</name>
<organism evidence="19 20">
    <name type="scientific">Stichopus japonicus</name>
    <name type="common">Sea cucumber</name>
    <dbReference type="NCBI Taxonomy" id="307972"/>
    <lineage>
        <taxon>Eukaryota</taxon>
        <taxon>Metazoa</taxon>
        <taxon>Echinodermata</taxon>
        <taxon>Eleutherozoa</taxon>
        <taxon>Echinozoa</taxon>
        <taxon>Holothuroidea</taxon>
        <taxon>Aspidochirotacea</taxon>
        <taxon>Aspidochirotida</taxon>
        <taxon>Stichopodidae</taxon>
        <taxon>Apostichopus</taxon>
    </lineage>
</organism>
<dbReference type="PROSITE" id="PS51192">
    <property type="entry name" value="HELICASE_ATP_BIND_1"/>
    <property type="match status" value="1"/>
</dbReference>
<keyword evidence="4" id="KW-0963">Cytoplasm</keyword>
<dbReference type="GO" id="GO:0051607">
    <property type="term" value="P:defense response to virus"/>
    <property type="evidence" value="ECO:0007669"/>
    <property type="project" value="UniProtKB-KW"/>
</dbReference>
<accession>A0A2G8KLB3</accession>
<dbReference type="GO" id="GO:0003724">
    <property type="term" value="F:RNA helicase activity"/>
    <property type="evidence" value="ECO:0007669"/>
    <property type="project" value="UniProtKB-EC"/>
</dbReference>
<evidence type="ECO:0000313" key="19">
    <source>
        <dbReference type="EMBL" id="PIK48796.1"/>
    </source>
</evidence>
<dbReference type="Gene3D" id="3.40.50.300">
    <property type="entry name" value="P-loop containing nucleotide triphosphate hydrolases"/>
    <property type="match status" value="2"/>
</dbReference>
<keyword evidence="20" id="KW-1185">Reference proteome</keyword>
<evidence type="ECO:0000256" key="2">
    <source>
        <dbReference type="ARBA" id="ARBA00006866"/>
    </source>
</evidence>
<keyword evidence="7" id="KW-0547">Nucleotide-binding</keyword>
<dbReference type="GO" id="GO:0003677">
    <property type="term" value="F:DNA binding"/>
    <property type="evidence" value="ECO:0007669"/>
    <property type="project" value="InterPro"/>
</dbReference>
<dbReference type="PROSITE" id="PS51194">
    <property type="entry name" value="HELICASE_CTER"/>
    <property type="match status" value="1"/>
</dbReference>
<dbReference type="Pfam" id="PF04851">
    <property type="entry name" value="ResIII"/>
    <property type="match status" value="1"/>
</dbReference>
<dbReference type="InterPro" id="IPR014001">
    <property type="entry name" value="Helicase_ATP-bd"/>
</dbReference>
<evidence type="ECO:0000259" key="18">
    <source>
        <dbReference type="PROSITE" id="PS51789"/>
    </source>
</evidence>
<dbReference type="GO" id="GO:0045087">
    <property type="term" value="P:innate immune response"/>
    <property type="evidence" value="ECO:0007669"/>
    <property type="project" value="UniProtKB-KW"/>
</dbReference>
<comment type="catalytic activity">
    <reaction evidence="15">
        <text>ATP + H2O = ADP + phosphate + H(+)</text>
        <dbReference type="Rhea" id="RHEA:13065"/>
        <dbReference type="ChEBI" id="CHEBI:15377"/>
        <dbReference type="ChEBI" id="CHEBI:15378"/>
        <dbReference type="ChEBI" id="CHEBI:30616"/>
        <dbReference type="ChEBI" id="CHEBI:43474"/>
        <dbReference type="ChEBI" id="CHEBI:456216"/>
        <dbReference type="EC" id="3.6.4.13"/>
    </reaction>
    <physiologicalReaction direction="left-to-right" evidence="15">
        <dbReference type="Rhea" id="RHEA:13066"/>
    </physiologicalReaction>
</comment>
<evidence type="ECO:0000313" key="20">
    <source>
        <dbReference type="Proteomes" id="UP000230750"/>
    </source>
</evidence>
<dbReference type="InterPro" id="IPR041204">
    <property type="entry name" value="RIG-I-like_C"/>
</dbReference>
<evidence type="ECO:0000259" key="16">
    <source>
        <dbReference type="PROSITE" id="PS51192"/>
    </source>
</evidence>
<dbReference type="GO" id="GO:0016787">
    <property type="term" value="F:hydrolase activity"/>
    <property type="evidence" value="ECO:0007669"/>
    <property type="project" value="UniProtKB-KW"/>
</dbReference>
<dbReference type="EMBL" id="MRZV01000501">
    <property type="protein sequence ID" value="PIK48796.1"/>
    <property type="molecule type" value="Genomic_DNA"/>
</dbReference>
<evidence type="ECO:0000259" key="17">
    <source>
        <dbReference type="PROSITE" id="PS51194"/>
    </source>
</evidence>
<dbReference type="Proteomes" id="UP000230750">
    <property type="component" value="Unassembled WGS sequence"/>
</dbReference>
<dbReference type="SMART" id="SM00487">
    <property type="entry name" value="DEXDc"/>
    <property type="match status" value="1"/>
</dbReference>
<sequence>MDFDYGDNAGASSDLNSLKPEFHSSRYVSGKLDFELNIDKDEYEEQKFKGLKQGMQLRPYQKELSQNAAKGENTIILAPTGTGKTIVAVEVIRTHISKCDNPKVAFVVEKKALADQQEIAIKKFLDGGQVGRSNINVGKVTGDTELTDLDTVLDSLHIVVLTAGVLSNDHRAVTDQKIAVSKFTLIIIDECHHCQKSHPYNRLMRMYREERNELISLGQSTDKLPQVVGLTATLGAGKKSRSVAKAVDHGLTILANMNAKNISMVEREKDSLAEYLNIPEEMTPVYVERREEDPIADKITELMTEIEREMEELPGYRHIPKASRVKPKDRQEYEQWVMTAIGRYCPEMVDSGEERRPLIVCLEYLKIYQKALCINRDARSKDACTFLREQFEKKLKERDNFIDQNWKFERSFCNNIKVMEKKAIQTQNRNPLLMELEPLIYNEFKNNPESRALLFTDTIESTRFLKQWIDESPKLKQILRSCPMTSETSEAQRRSSLQKFEERDYNMMVVTSVMEEGIDIGPCNLVYRLNYVPSDCGRIQQKGRIRAENGKSFFVCYGNLKANEEMAKVMEKLMADAVKTIKAMTPHLLAQNLEKCRKVDKRMTEEETRKRRLKGQSRDWKEYLLCCKKCSEEACTSFDIKRYNKSHHYVCLQSFCDEKIDIKPHHKPGQMDDLYKLGKIYCSSCAKDWGVLAKFHDLNIPVLKIDSFVVYELKPDGSRGNGKTIKKWINAPFTVEDVDVIEDELSYDVDFENWN</sequence>
<dbReference type="InterPro" id="IPR001650">
    <property type="entry name" value="Helicase_C-like"/>
</dbReference>
<dbReference type="InterPro" id="IPR051363">
    <property type="entry name" value="RLR_Helicase"/>
</dbReference>
<dbReference type="Pfam" id="PF18119">
    <property type="entry name" value="RIG-I_C"/>
    <property type="match status" value="1"/>
</dbReference>
<dbReference type="GO" id="GO:0046872">
    <property type="term" value="F:metal ion binding"/>
    <property type="evidence" value="ECO:0007669"/>
    <property type="project" value="UniProtKB-KW"/>
</dbReference>
<keyword evidence="8" id="KW-0378">Hydrolase</keyword>
<dbReference type="Pfam" id="PF00271">
    <property type="entry name" value="Helicase_C"/>
    <property type="match status" value="1"/>
</dbReference>
<dbReference type="SMART" id="SM00490">
    <property type="entry name" value="HELICc"/>
    <property type="match status" value="1"/>
</dbReference>
<keyword evidence="6" id="KW-0479">Metal-binding</keyword>
<evidence type="ECO:0000256" key="8">
    <source>
        <dbReference type="ARBA" id="ARBA00022801"/>
    </source>
</evidence>
<evidence type="ECO:0000256" key="14">
    <source>
        <dbReference type="ARBA" id="ARBA00023118"/>
    </source>
</evidence>
<dbReference type="GO" id="GO:0005737">
    <property type="term" value="C:cytoplasm"/>
    <property type="evidence" value="ECO:0007669"/>
    <property type="project" value="UniProtKB-SubCell"/>
</dbReference>
<evidence type="ECO:0000256" key="3">
    <source>
        <dbReference type="ARBA" id="ARBA00012552"/>
    </source>
</evidence>
<evidence type="ECO:0000256" key="9">
    <source>
        <dbReference type="ARBA" id="ARBA00022806"/>
    </source>
</evidence>
<dbReference type="STRING" id="307972.A0A2G8KLB3"/>
<comment type="similarity">
    <text evidence="2">Belongs to the helicase family. RLR subfamily.</text>
</comment>
<keyword evidence="11" id="KW-0067">ATP-binding</keyword>
<gene>
    <name evidence="19" type="ORF">BSL78_14334</name>
</gene>
<evidence type="ECO:0000256" key="10">
    <source>
        <dbReference type="ARBA" id="ARBA00022833"/>
    </source>
</evidence>
<dbReference type="InterPro" id="IPR021673">
    <property type="entry name" value="RLR_CTR"/>
</dbReference>
<evidence type="ECO:0000256" key="11">
    <source>
        <dbReference type="ARBA" id="ARBA00022840"/>
    </source>
</evidence>
<dbReference type="Gene3D" id="1.20.1320.30">
    <property type="match status" value="1"/>
</dbReference>
<keyword evidence="5" id="KW-0399">Innate immunity</keyword>
<proteinExistence type="inferred from homology"/>
<evidence type="ECO:0000256" key="6">
    <source>
        <dbReference type="ARBA" id="ARBA00022723"/>
    </source>
</evidence>
<evidence type="ECO:0000256" key="15">
    <source>
        <dbReference type="ARBA" id="ARBA00049390"/>
    </source>
</evidence>
<dbReference type="SUPFAM" id="SSF52540">
    <property type="entry name" value="P-loop containing nucleoside triphosphate hydrolases"/>
    <property type="match status" value="2"/>
</dbReference>
<dbReference type="PANTHER" id="PTHR14074">
    <property type="entry name" value="HELICASE WITH DEATH DOMAIN-RELATED"/>
    <property type="match status" value="1"/>
</dbReference>
<feature type="domain" description="Helicase ATP-binding" evidence="16">
    <location>
        <begin position="65"/>
        <end position="252"/>
    </location>
</feature>
<keyword evidence="14" id="KW-0051">Antiviral defense</keyword>
<evidence type="ECO:0000256" key="12">
    <source>
        <dbReference type="ARBA" id="ARBA00022859"/>
    </source>
</evidence>
<dbReference type="InterPro" id="IPR006935">
    <property type="entry name" value="Helicase/UvrB_N"/>
</dbReference>
<keyword evidence="10" id="KW-0862">Zinc</keyword>
<feature type="domain" description="Helicase C-terminal" evidence="17">
    <location>
        <begin position="435"/>
        <end position="592"/>
    </location>
</feature>
<dbReference type="GO" id="GO:0005524">
    <property type="term" value="F:ATP binding"/>
    <property type="evidence" value="ECO:0007669"/>
    <property type="project" value="UniProtKB-KW"/>
</dbReference>
<evidence type="ECO:0000256" key="1">
    <source>
        <dbReference type="ARBA" id="ARBA00004496"/>
    </source>
</evidence>
<dbReference type="OrthoDB" id="416741at2759"/>
<keyword evidence="13" id="KW-0694">RNA-binding</keyword>
<evidence type="ECO:0000256" key="5">
    <source>
        <dbReference type="ARBA" id="ARBA00022588"/>
    </source>
</evidence>
<comment type="subcellular location">
    <subcellularLocation>
        <location evidence="1">Cytoplasm</location>
    </subcellularLocation>
</comment>
<feature type="domain" description="RLR CTR" evidence="18">
    <location>
        <begin position="610"/>
        <end position="745"/>
    </location>
</feature>
<dbReference type="Pfam" id="PF11648">
    <property type="entry name" value="RIG-I_C-RD"/>
    <property type="match status" value="1"/>
</dbReference>
<protein>
    <recommendedName>
        <fullName evidence="3">RNA helicase</fullName>
        <ecNumber evidence="3">3.6.4.13</ecNumber>
    </recommendedName>
</protein>
<keyword evidence="12" id="KW-0391">Immunity</keyword>
<evidence type="ECO:0000256" key="13">
    <source>
        <dbReference type="ARBA" id="ARBA00022884"/>
    </source>
</evidence>
<dbReference type="InterPro" id="IPR027417">
    <property type="entry name" value="P-loop_NTPase"/>
</dbReference>
<reference evidence="19 20" key="1">
    <citation type="journal article" date="2017" name="PLoS Biol.">
        <title>The sea cucumber genome provides insights into morphological evolution and visceral regeneration.</title>
        <authorList>
            <person name="Zhang X."/>
            <person name="Sun L."/>
            <person name="Yuan J."/>
            <person name="Sun Y."/>
            <person name="Gao Y."/>
            <person name="Zhang L."/>
            <person name="Li S."/>
            <person name="Dai H."/>
            <person name="Hamel J.F."/>
            <person name="Liu C."/>
            <person name="Yu Y."/>
            <person name="Liu S."/>
            <person name="Lin W."/>
            <person name="Guo K."/>
            <person name="Jin S."/>
            <person name="Xu P."/>
            <person name="Storey K.B."/>
            <person name="Huan P."/>
            <person name="Zhang T."/>
            <person name="Zhou Y."/>
            <person name="Zhang J."/>
            <person name="Lin C."/>
            <person name="Li X."/>
            <person name="Xing L."/>
            <person name="Huo D."/>
            <person name="Sun M."/>
            <person name="Wang L."/>
            <person name="Mercier A."/>
            <person name="Li F."/>
            <person name="Yang H."/>
            <person name="Xiang J."/>
        </authorList>
    </citation>
    <scope>NUCLEOTIDE SEQUENCE [LARGE SCALE GENOMIC DNA]</scope>
    <source>
        <strain evidence="19">Shaxun</strain>
        <tissue evidence="19">Muscle</tissue>
    </source>
</reference>